<gene>
    <name evidence="2" type="ORF">ANN_06809</name>
</gene>
<reference evidence="2 3" key="1">
    <citation type="journal article" date="2022" name="Allergy">
        <title>Genome assembly and annotation of Periplaneta americana reveal a comprehensive cockroach allergen profile.</title>
        <authorList>
            <person name="Wang L."/>
            <person name="Xiong Q."/>
            <person name="Saelim N."/>
            <person name="Wang L."/>
            <person name="Nong W."/>
            <person name="Wan A.T."/>
            <person name="Shi M."/>
            <person name="Liu X."/>
            <person name="Cao Q."/>
            <person name="Hui J.H.L."/>
            <person name="Sookrung N."/>
            <person name="Leung T.F."/>
            <person name="Tungtrongchitr A."/>
            <person name="Tsui S.K.W."/>
        </authorList>
    </citation>
    <scope>NUCLEOTIDE SEQUENCE [LARGE SCALE GENOMIC DNA]</scope>
    <source>
        <strain evidence="2">PWHHKU_190912</strain>
    </source>
</reference>
<feature type="compositionally biased region" description="Acidic residues" evidence="1">
    <location>
        <begin position="46"/>
        <end position="59"/>
    </location>
</feature>
<proteinExistence type="predicted"/>
<name>A0ABQ8TGM3_PERAM</name>
<dbReference type="Proteomes" id="UP001148838">
    <property type="component" value="Unassembled WGS sequence"/>
</dbReference>
<protein>
    <submittedName>
        <fullName evidence="2">Uncharacterized protein</fullName>
    </submittedName>
</protein>
<feature type="region of interest" description="Disordered" evidence="1">
    <location>
        <begin position="32"/>
        <end position="82"/>
    </location>
</feature>
<accession>A0ABQ8TGM3</accession>
<evidence type="ECO:0000313" key="2">
    <source>
        <dbReference type="EMBL" id="KAJ4445010.1"/>
    </source>
</evidence>
<evidence type="ECO:0000256" key="1">
    <source>
        <dbReference type="SAM" id="MobiDB-lite"/>
    </source>
</evidence>
<comment type="caution">
    <text evidence="2">The sequence shown here is derived from an EMBL/GenBank/DDBJ whole genome shotgun (WGS) entry which is preliminary data.</text>
</comment>
<dbReference type="EMBL" id="JAJSOF020000011">
    <property type="protein sequence ID" value="KAJ4445010.1"/>
    <property type="molecule type" value="Genomic_DNA"/>
</dbReference>
<sequence length="207" mass="23594">VRVTLRKNGVVLKFKSFLLCYVTMLKRILHPTRVRSSDSSSSSDDTTSEVFDDSLDDVTYEPKSDEEVGSSSSSEDNSRTRMQEKTNSMLLHGQLYSSLESKNSKQSTQDVSITEIPGKQRGFGIERVHQLHVCADDVNMIEENPQTIRENTGILLEGSKDKSFEVNPEKTKYMIMSRYQNIVRNGNINIGNTVYPLKRWKNSYILE</sequence>
<evidence type="ECO:0000313" key="3">
    <source>
        <dbReference type="Proteomes" id="UP001148838"/>
    </source>
</evidence>
<organism evidence="2 3">
    <name type="scientific">Periplaneta americana</name>
    <name type="common">American cockroach</name>
    <name type="synonym">Blatta americana</name>
    <dbReference type="NCBI Taxonomy" id="6978"/>
    <lineage>
        <taxon>Eukaryota</taxon>
        <taxon>Metazoa</taxon>
        <taxon>Ecdysozoa</taxon>
        <taxon>Arthropoda</taxon>
        <taxon>Hexapoda</taxon>
        <taxon>Insecta</taxon>
        <taxon>Pterygota</taxon>
        <taxon>Neoptera</taxon>
        <taxon>Polyneoptera</taxon>
        <taxon>Dictyoptera</taxon>
        <taxon>Blattodea</taxon>
        <taxon>Blattoidea</taxon>
        <taxon>Blattidae</taxon>
        <taxon>Blattinae</taxon>
        <taxon>Periplaneta</taxon>
    </lineage>
</organism>
<keyword evidence="3" id="KW-1185">Reference proteome</keyword>
<feature type="non-terminal residue" evidence="2">
    <location>
        <position position="1"/>
    </location>
</feature>